<keyword evidence="6 14" id="KW-0853">WD repeat</keyword>
<dbReference type="GO" id="GO:0030127">
    <property type="term" value="C:COPII vesicle coat"/>
    <property type="evidence" value="ECO:0007669"/>
    <property type="project" value="TreeGrafter"/>
</dbReference>
<accession>A0A481SZN6</accession>
<dbReference type="Pfam" id="PF00400">
    <property type="entry name" value="WD40"/>
    <property type="match status" value="6"/>
</dbReference>
<keyword evidence="9" id="KW-0653">Protein transport</keyword>
<comment type="similarity">
    <text evidence="3">Belongs to the WD repeat SEC13 family.</text>
</comment>
<evidence type="ECO:0000256" key="10">
    <source>
        <dbReference type="ARBA" id="ARBA00023010"/>
    </source>
</evidence>
<keyword evidence="8" id="KW-0509">mRNA transport</keyword>
<dbReference type="GO" id="GO:0032008">
    <property type="term" value="P:positive regulation of TOR signaling"/>
    <property type="evidence" value="ECO:0007669"/>
    <property type="project" value="TreeGrafter"/>
</dbReference>
<evidence type="ECO:0000256" key="8">
    <source>
        <dbReference type="ARBA" id="ARBA00022816"/>
    </source>
</evidence>
<organism evidence="15">
    <name type="scientific">Liposcelis bostrychophila</name>
    <name type="common">Booklouse</name>
    <dbReference type="NCBI Taxonomy" id="185214"/>
    <lineage>
        <taxon>Eukaryota</taxon>
        <taxon>Metazoa</taxon>
        <taxon>Ecdysozoa</taxon>
        <taxon>Arthropoda</taxon>
        <taxon>Hexapoda</taxon>
        <taxon>Insecta</taxon>
        <taxon>Pterygota</taxon>
        <taxon>Neoptera</taxon>
        <taxon>Paraneoptera</taxon>
        <taxon>Psocodea</taxon>
        <taxon>Troctomorpha</taxon>
        <taxon>Liposcelidetae</taxon>
        <taxon>Liposcelididae</taxon>
        <taxon>Liposcelis</taxon>
    </lineage>
</organism>
<dbReference type="InterPro" id="IPR036322">
    <property type="entry name" value="WD40_repeat_dom_sf"/>
</dbReference>
<name>A0A481SZN6_LIPBO</name>
<keyword evidence="13" id="KW-0539">Nucleus</keyword>
<evidence type="ECO:0000256" key="1">
    <source>
        <dbReference type="ARBA" id="ARBA00004371"/>
    </source>
</evidence>
<evidence type="ECO:0000256" key="7">
    <source>
        <dbReference type="ARBA" id="ARBA00022737"/>
    </source>
</evidence>
<reference evidence="15" key="1">
    <citation type="journal article" date="2019" name="Sci. Rep.">
        <title>No signal of deleterious mutation accumulation in conserved gene sequences of extant asexual hexapods.</title>
        <authorList>
            <person name="Brandt A."/>
            <person name="Bast J."/>
            <person name="Scheu S."/>
            <person name="Meusemann K."/>
            <person name="Donath A."/>
            <person name="Schuette K."/>
            <person name="Machida R."/>
            <person name="Kraaijeveld K."/>
        </authorList>
    </citation>
    <scope>NUCLEOTIDE SEQUENCE</scope>
    <source>
        <strain evidence="15">OG5435</strain>
    </source>
</reference>
<keyword evidence="5" id="KW-0813">Transport</keyword>
<keyword evidence="7" id="KW-0677">Repeat</keyword>
<dbReference type="SMART" id="SM00320">
    <property type="entry name" value="WD40"/>
    <property type="match status" value="5"/>
</dbReference>
<dbReference type="PANTHER" id="PTHR11024:SF2">
    <property type="entry name" value="PROTEIN SEC13 HOMOLOG"/>
    <property type="match status" value="1"/>
</dbReference>
<dbReference type="InterPro" id="IPR015943">
    <property type="entry name" value="WD40/YVTN_repeat-like_dom_sf"/>
</dbReference>
<comment type="subcellular location">
    <subcellularLocation>
        <location evidence="1">Lysosome</location>
    </subcellularLocation>
    <subcellularLocation>
        <location evidence="2">Nucleus</location>
        <location evidence="2">Nuclear pore complex</location>
    </subcellularLocation>
</comment>
<proteinExistence type="evidence at transcript level"/>
<dbReference type="GO" id="GO:0006606">
    <property type="term" value="P:protein import into nucleus"/>
    <property type="evidence" value="ECO:0007669"/>
    <property type="project" value="TreeGrafter"/>
</dbReference>
<evidence type="ECO:0000256" key="6">
    <source>
        <dbReference type="ARBA" id="ARBA00022574"/>
    </source>
</evidence>
<dbReference type="GO" id="GO:0031080">
    <property type="term" value="C:nuclear pore outer ring"/>
    <property type="evidence" value="ECO:0007669"/>
    <property type="project" value="TreeGrafter"/>
</dbReference>
<sequence length="300" mass="33082">MIHDAELDYYGLHLATCSSDHSVKIYDIKNGTQTLISDLRGHYGPVWQIGWAHPKFGNLLASCSYDRKVIIWKETAGWNKLYEYSGHDSSVNSVAWAPHDFGLMLACGSSDGAISILSASADGSAWDPKKIPNAHTIGCNAVSWCPATSFNPAFDANARPGPPVKRIVSGGCDNLVKIWKEDGDRWVEESKLEVHSDWVRDVAWVPSIGLPRSLIASCSQDRRVIIWSSEDNLTWTPTVLNTFDDVVWNVSWSLTGNILSVSGGDNKVSLWRENNEGQWMCISEVNKGQGTMAGSEQRAL</sequence>
<dbReference type="InterPro" id="IPR037363">
    <property type="entry name" value="Sec13/Seh1_fam"/>
</dbReference>
<evidence type="ECO:0000256" key="4">
    <source>
        <dbReference type="ARBA" id="ARBA00019195"/>
    </source>
</evidence>
<dbReference type="Gene3D" id="2.130.10.10">
    <property type="entry name" value="YVTN repeat-like/Quinoprotein amine dehydrogenase"/>
    <property type="match status" value="1"/>
</dbReference>
<keyword evidence="12" id="KW-0458">Lysosome</keyword>
<dbReference type="PANTHER" id="PTHR11024">
    <property type="entry name" value="NUCLEAR PORE COMPLEX PROTEIN SEC13 / SEH1 FAMILY MEMBER"/>
    <property type="match status" value="1"/>
</dbReference>
<evidence type="ECO:0000256" key="3">
    <source>
        <dbReference type="ARBA" id="ARBA00010102"/>
    </source>
</evidence>
<feature type="repeat" description="WD" evidence="14">
    <location>
        <begin position="39"/>
        <end position="73"/>
    </location>
</feature>
<dbReference type="InterPro" id="IPR001680">
    <property type="entry name" value="WD40_rpt"/>
</dbReference>
<feature type="repeat" description="WD" evidence="14">
    <location>
        <begin position="84"/>
        <end position="116"/>
    </location>
</feature>
<evidence type="ECO:0000313" key="15">
    <source>
        <dbReference type="EMBL" id="QBH74138.1"/>
    </source>
</evidence>
<dbReference type="GO" id="GO:0005764">
    <property type="term" value="C:lysosome"/>
    <property type="evidence" value="ECO:0007669"/>
    <property type="project" value="UniProtKB-SubCell"/>
</dbReference>
<dbReference type="GO" id="GO:0032527">
    <property type="term" value="P:protein exit from endoplasmic reticulum"/>
    <property type="evidence" value="ECO:0007669"/>
    <property type="project" value="TreeGrafter"/>
</dbReference>
<protein>
    <recommendedName>
        <fullName evidence="4">Protein SEC13 homolog</fullName>
    </recommendedName>
</protein>
<evidence type="ECO:0000256" key="13">
    <source>
        <dbReference type="ARBA" id="ARBA00023242"/>
    </source>
</evidence>
<dbReference type="EMBL" id="MH799980">
    <property type="protein sequence ID" value="QBH74138.1"/>
    <property type="molecule type" value="mRNA"/>
</dbReference>
<evidence type="ECO:0000256" key="2">
    <source>
        <dbReference type="ARBA" id="ARBA00004567"/>
    </source>
</evidence>
<keyword evidence="10" id="KW-0811">Translocation</keyword>
<evidence type="ECO:0000256" key="11">
    <source>
        <dbReference type="ARBA" id="ARBA00023132"/>
    </source>
</evidence>
<dbReference type="PROSITE" id="PS50082">
    <property type="entry name" value="WD_REPEATS_2"/>
    <property type="match status" value="3"/>
</dbReference>
<dbReference type="GO" id="GO:0090114">
    <property type="term" value="P:COPII-coated vesicle budding"/>
    <property type="evidence" value="ECO:0007669"/>
    <property type="project" value="TreeGrafter"/>
</dbReference>
<dbReference type="SUPFAM" id="SSF50978">
    <property type="entry name" value="WD40 repeat-like"/>
    <property type="match status" value="1"/>
</dbReference>
<dbReference type="FunFam" id="2.130.10.10:FF:000017">
    <property type="entry name" value="SEC13 homolog (S. cerevisiae)"/>
    <property type="match status" value="1"/>
</dbReference>
<evidence type="ECO:0000256" key="9">
    <source>
        <dbReference type="ARBA" id="ARBA00022927"/>
    </source>
</evidence>
<evidence type="ECO:0000256" key="12">
    <source>
        <dbReference type="ARBA" id="ARBA00023228"/>
    </source>
</evidence>
<dbReference type="GO" id="GO:0005198">
    <property type="term" value="F:structural molecule activity"/>
    <property type="evidence" value="ECO:0007669"/>
    <property type="project" value="InterPro"/>
</dbReference>
<evidence type="ECO:0000256" key="14">
    <source>
        <dbReference type="PROSITE-ProRule" id="PRU00221"/>
    </source>
</evidence>
<dbReference type="GO" id="GO:0051028">
    <property type="term" value="P:mRNA transport"/>
    <property type="evidence" value="ECO:0007669"/>
    <property type="project" value="UniProtKB-KW"/>
</dbReference>
<evidence type="ECO:0000256" key="5">
    <source>
        <dbReference type="ARBA" id="ARBA00022448"/>
    </source>
</evidence>
<dbReference type="AlphaFoldDB" id="A0A481SZN6"/>
<feature type="repeat" description="WD" evidence="14">
    <location>
        <begin position="192"/>
        <end position="228"/>
    </location>
</feature>
<keyword evidence="11" id="KW-0906">Nuclear pore complex</keyword>